<feature type="transmembrane region" description="Helical" evidence="1">
    <location>
        <begin position="214"/>
        <end position="236"/>
    </location>
</feature>
<feature type="transmembrane region" description="Helical" evidence="1">
    <location>
        <begin position="89"/>
        <end position="106"/>
    </location>
</feature>
<dbReference type="PANTHER" id="PTHR33163:SF40">
    <property type="entry name" value="PROTEIN TIC 214"/>
    <property type="match status" value="1"/>
</dbReference>
<feature type="transmembrane region" description="Helical" evidence="1">
    <location>
        <begin position="166"/>
        <end position="193"/>
    </location>
</feature>
<dbReference type="GO" id="GO:0015031">
    <property type="term" value="P:protein transport"/>
    <property type="evidence" value="ECO:0007669"/>
    <property type="project" value="UniProtKB-KW"/>
</dbReference>
<feature type="transmembrane region" description="Helical" evidence="1">
    <location>
        <begin position="127"/>
        <end position="146"/>
    </location>
</feature>
<sequence length="1987" mass="235458">MILKYSLLGNLLLLWMNIVNSVVMVGLYYGFLTTFSMGPSYLLLLRTRVMKEGSEKEVSATTAFIMGQFIVFISTYYPPLHLALSRPHTLTVLVIPYLLFHFLFFWNNKKSLFDYRSTHGNFIPNLSIQYVFLNNLIFQLFNHFILPSSTLTRLVDISMFRYKNKILFLTSSFFGWLIGHMLLMKCIGLVLSWPWEKMRSNALFRSNKYLMSKWRNSVSQIFSIILFIICICYLGRMPSPLITKKLKESAKGEEKKKTEEEGNVEIETVSKTNKIEQEADGSVEEDLSISLEEEERWNLYKNIYEAEEIWLNGKEKDEFDLKEKEKNELLWIEKSLLSLLFDYQRWNRPLRYIENDRFSNAVRNEMSQYFFYTCASDGKQRISFTYPPSLSTFFEMIQKKMSFRTAEKLPAEALSNEWVSTTKKQRNNLRNEFINRIEAIDKGSLIFDVVEKRARLCNDEEEQECLPKFYDPLLNGPYRGTIKKGYLYSIRNDSTTSTRGSTKMAWINKIYGILFSKDYREFERELEHEIDKLDVKSSSTGIEDSSVSIGEFTEEAEEAEKSRTRFKQFAFGEEEKVFDMVRADPNDKKISNLKIEEIKKKVPRWLYKLTSDLDFEEEEEEEEEDDQEESTDDHGIRSRRAKRVVIYTETDTDQDTNIINTTTDNIINTTDNIINTTDNIINTTDNIINTTDNIINTTDNIINTTDNIINTTDNIINTTDNIINTTDNIINTNDNIINTNDNIINTTDNITNTTDSNQEKNSDDQVKNSNQEKNGDRRGNGDQAEEHEIALIRYSQQSDFRRDLIKGSMRAQRRKTVTWEMFQTDVHSPLFFDRIDKTPLFSFDISRMMNLIFRNWIEEKSPKIKTYDYVGEGAKEKEKIEEEHEEEKGEYKRKEDKRQEEERIAIAEAWDNIILAQVIRSSILVTHSILRKYIVLPSLIIVKNIGRMLLFQFPEWYEDFNEWSREMHVKCTYNGVQLSETEFPKDWLTDGIQIKILFPFSLKPWHRKKLRSHHKDLRKKQKNFCFLTVWGMETELPFGSPRKKPFFFEPIHKTLEKKIRKVKKKGFFFLIILKDNIKGFLKILNEKIRWIIKIVLFIKIKVKELLFFFRVTRVSDPSQNEEPSQNEKDSKISNRIIHESPIRIVSGDWTNDSLIERKINDLADKKTKIWDQVEKIRKDKKKKPLTPDIEDIDISTNKGNFSNKRTESQKHIGQISKKRRSARLISKWDSFMKSFIERIYMGILLCITNIYRINVQFFLDSAKKTLNGYTYNDEIKEKDTNETNPNIIPFISTVRSLSTYTTNISSDSNSPIYCDLSSLSQAYVFYKLFQTQVSNKYKPESIFNYYRTYPFIKDRIKDYFHDYFHTRGIFDSESKHKKLRNSGMSEWKNWLKSHYQYNLSHDKWSRLAPLKWRKKVNQHRTIKNNDSPKLGSYEEKDQLIHSGKKDYDKLGLLKSPSREKKIKKHYRYDLLSYKYLNHEDVKDSNIYGSPLQVNRHGEISNYNTHKYKSFYAITINDSLEDKYTIDRDQNLDRKYFELRITNFYPRNNMETRTSTGIGTFINKKKKTTKTGTNKKDILSLYIRIHQEIQTKQKEFFFDWMGMNEQMLDRTISNLRPWFLPEFVPLYDRYKTNPWITPIKLLLFDFHGNKTSDLYMDPKVESNKKERFNPKPKVESNQKGYLELENRNRDEKERQHQGNLISDIRNKKKDVGANSAGSDIKKRRKKKKLKSKKEAELDFFLKKYFLFQLRWGDSFNQRMTNNIKVYCLLLRLMNPNEIAISSIQRGEMGLDVMLINKDLSLPELIKRGIFLIEPVRLSIKWDGISIMYQTIAISLTHKVQHQTNRGYEVKKHIDKNYFNGSIARHGGVRVNGDNNNYDLLVPEHILSPSHRRELRIISRFNYRNRNLVNKNPVFYNRAKTNAQGFDKFVNRDKHFDTNTNNSLKWKVFLWPTHRLEDLACMNRYWFDTNNGSRFSMSRIHMYQQFGIR</sequence>
<keyword evidence="1" id="KW-0472">Membrane</keyword>
<dbReference type="InterPro" id="IPR008896">
    <property type="entry name" value="TIC214"/>
</dbReference>
<comment type="function">
    <text evidence="1">Involved in protein precursor import into chloroplasts. May be part of an intermediate translocation complex acting as a protein-conducting channel at the inner envelope.</text>
</comment>
<comment type="similarity">
    <text evidence="1">Belongs to the TIC214 family.</text>
</comment>
<reference evidence="3" key="1">
    <citation type="journal article" date="2017" name="Plant Syst. Evol.">
        <title>Plastid genome structure and phylogenomics of Nymphaeales: conserved gene order and new insights into relationships.</title>
        <authorList>
            <person name="Gruenstaeudl M."/>
            <person name="Nauheimer L."/>
            <person name="Borsch T."/>
        </authorList>
    </citation>
    <scope>NUCLEOTIDE SEQUENCE</scope>
    <source>
        <strain evidence="3">NY316</strain>
    </source>
</reference>
<protein>
    <recommendedName>
        <fullName evidence="1">Protein TIC 214</fullName>
    </recommendedName>
    <alternativeName>
        <fullName evidence="1">Translocon at the inner envelope membrane of chloroplasts 214</fullName>
    </alternativeName>
</protein>
<evidence type="ECO:0000256" key="1">
    <source>
        <dbReference type="RuleBase" id="RU364085"/>
    </source>
</evidence>
<keyword evidence="1 3" id="KW-0150">Chloroplast</keyword>
<feature type="transmembrane region" description="Helical" evidence="1">
    <location>
        <begin position="58"/>
        <end position="77"/>
    </location>
</feature>
<organism evidence="3">
    <name type="scientific">Victoria cruziana</name>
    <name type="common">Santa Cruz water lily</name>
    <dbReference type="NCBI Taxonomy" id="4421"/>
    <lineage>
        <taxon>Eukaryota</taxon>
        <taxon>Viridiplantae</taxon>
        <taxon>Streptophyta</taxon>
        <taxon>Embryophyta</taxon>
        <taxon>Tracheophyta</taxon>
        <taxon>Spermatophyta</taxon>
        <taxon>Magnoliopsida</taxon>
        <taxon>Nymphaeales</taxon>
        <taxon>Nymphaeaceae</taxon>
        <taxon>Victoria</taxon>
    </lineage>
</organism>
<keyword evidence="1 3" id="KW-0934">Plastid</keyword>
<keyword evidence="1" id="KW-1133">Transmembrane helix</keyword>
<dbReference type="RefSeq" id="YP_009415045.1">
    <property type="nucleotide sequence ID" value="NC_035632.2"/>
</dbReference>
<evidence type="ECO:0000256" key="2">
    <source>
        <dbReference type="SAM" id="MobiDB-lite"/>
    </source>
</evidence>
<feature type="region of interest" description="Disordered" evidence="2">
    <location>
        <begin position="878"/>
        <end position="897"/>
    </location>
</feature>
<keyword evidence="1" id="KW-0653">Protein transport</keyword>
<geneLocation type="chloroplast" evidence="3"/>
<feature type="region of interest" description="Disordered" evidence="2">
    <location>
        <begin position="615"/>
        <end position="637"/>
    </location>
</feature>
<comment type="subunit">
    <text evidence="1">Part of the Tic complex.</text>
</comment>
<proteinExistence type="inferred from homology"/>
<name>A0A219X4V8_VICCZ</name>
<feature type="compositionally biased region" description="Basic and acidic residues" evidence="2">
    <location>
        <begin position="773"/>
        <end position="783"/>
    </location>
</feature>
<comment type="subcellular location">
    <subcellularLocation>
        <location evidence="1">Plastid</location>
        <location evidence="1">Chloroplast inner membrane</location>
    </subcellularLocation>
</comment>
<feature type="compositionally biased region" description="Basic and acidic residues" evidence="2">
    <location>
        <begin position="1660"/>
        <end position="1695"/>
    </location>
</feature>
<feature type="transmembrane region" description="Helical" evidence="1">
    <location>
        <begin position="12"/>
        <end position="37"/>
    </location>
</feature>
<dbReference type="EMBL" id="KY001813">
    <property type="protein sequence ID" value="APB91696.1"/>
    <property type="molecule type" value="Genomic_DNA"/>
</dbReference>
<accession>A0A219X4V8</accession>
<feature type="region of interest" description="Disordered" evidence="2">
    <location>
        <begin position="1660"/>
        <end position="1726"/>
    </location>
</feature>
<dbReference type="PANTHER" id="PTHR33163">
    <property type="entry name" value="PROTEIN TIC 214-RELATED"/>
    <property type="match status" value="1"/>
</dbReference>
<feature type="region of interest" description="Disordered" evidence="2">
    <location>
        <begin position="750"/>
        <end position="783"/>
    </location>
</feature>
<dbReference type="GeneID" id="33901071"/>
<gene>
    <name evidence="3" type="primary">ycf1</name>
    <name evidence="1" type="synonym">TIC214</name>
</gene>
<dbReference type="Pfam" id="PF05758">
    <property type="entry name" value="Ycf1"/>
    <property type="match status" value="3"/>
</dbReference>
<keyword evidence="1" id="KW-1001">Plastid inner membrane</keyword>
<evidence type="ECO:0000313" key="3">
    <source>
        <dbReference type="EMBL" id="APB91696.1"/>
    </source>
</evidence>
<keyword evidence="1" id="KW-0813">Transport</keyword>
<feature type="compositionally biased region" description="Basic and acidic residues" evidence="2">
    <location>
        <begin position="757"/>
        <end position="766"/>
    </location>
</feature>
<feature type="compositionally biased region" description="Acidic residues" evidence="2">
    <location>
        <begin position="615"/>
        <end position="631"/>
    </location>
</feature>
<keyword evidence="1" id="KW-0812">Transmembrane</keyword>
<dbReference type="GO" id="GO:0009706">
    <property type="term" value="C:chloroplast inner membrane"/>
    <property type="evidence" value="ECO:0007669"/>
    <property type="project" value="UniProtKB-SubCell"/>
</dbReference>